<feature type="transmembrane region" description="Helical" evidence="9">
    <location>
        <begin position="337"/>
        <end position="360"/>
    </location>
</feature>
<evidence type="ECO:0000256" key="4">
    <source>
        <dbReference type="ARBA" id="ARBA00022692"/>
    </source>
</evidence>
<dbReference type="PANTHER" id="PTHR24223:SF456">
    <property type="entry name" value="MULTIDRUG RESISTANCE-ASSOCIATED PROTEIN LETHAL(2)03659"/>
    <property type="match status" value="1"/>
</dbReference>
<feature type="transmembrane region" description="Helical" evidence="9">
    <location>
        <begin position="226"/>
        <end position="249"/>
    </location>
</feature>
<dbReference type="GO" id="GO:0016887">
    <property type="term" value="F:ATP hydrolysis activity"/>
    <property type="evidence" value="ECO:0007669"/>
    <property type="project" value="InterPro"/>
</dbReference>
<dbReference type="CDD" id="cd03244">
    <property type="entry name" value="ABCC_MRP_domain2"/>
    <property type="match status" value="1"/>
</dbReference>
<dbReference type="InterPro" id="IPR027417">
    <property type="entry name" value="P-loop_NTPase"/>
</dbReference>
<dbReference type="OrthoDB" id="6500128at2759"/>
<evidence type="ECO:0000256" key="7">
    <source>
        <dbReference type="ARBA" id="ARBA00022989"/>
    </source>
</evidence>
<evidence type="ECO:0000259" key="11">
    <source>
        <dbReference type="PROSITE" id="PS50929"/>
    </source>
</evidence>
<feature type="transmembrane region" description="Helical" evidence="9">
    <location>
        <begin position="702"/>
        <end position="727"/>
    </location>
</feature>
<evidence type="ECO:0000313" key="13">
    <source>
        <dbReference type="Proteomes" id="UP000095085"/>
    </source>
</evidence>
<organism evidence="12 13">
    <name type="scientific">Hyphopichia burtonii NRRL Y-1933</name>
    <dbReference type="NCBI Taxonomy" id="984485"/>
    <lineage>
        <taxon>Eukaryota</taxon>
        <taxon>Fungi</taxon>
        <taxon>Dikarya</taxon>
        <taxon>Ascomycota</taxon>
        <taxon>Saccharomycotina</taxon>
        <taxon>Pichiomycetes</taxon>
        <taxon>Debaryomycetaceae</taxon>
        <taxon>Hyphopichia</taxon>
    </lineage>
</organism>
<name>A0A1E4REW5_9ASCO</name>
<keyword evidence="7 9" id="KW-1133">Transmembrane helix</keyword>
<dbReference type="SUPFAM" id="SSF52540">
    <property type="entry name" value="P-loop containing nucleoside triphosphate hydrolases"/>
    <property type="match status" value="2"/>
</dbReference>
<dbReference type="Gene3D" id="1.20.1560.10">
    <property type="entry name" value="ABC transporter type 1, transmembrane domain"/>
    <property type="match status" value="2"/>
</dbReference>
<evidence type="ECO:0008006" key="14">
    <source>
        <dbReference type="Google" id="ProtNLM"/>
    </source>
</evidence>
<dbReference type="InterPro" id="IPR050173">
    <property type="entry name" value="ABC_transporter_C-like"/>
</dbReference>
<dbReference type="PROSITE" id="PS50893">
    <property type="entry name" value="ABC_TRANSPORTER_2"/>
    <property type="match status" value="2"/>
</dbReference>
<keyword evidence="4 9" id="KW-0812">Transmembrane</keyword>
<dbReference type="GO" id="GO:0005886">
    <property type="term" value="C:plasma membrane"/>
    <property type="evidence" value="ECO:0007669"/>
    <property type="project" value="TreeGrafter"/>
</dbReference>
<accession>A0A1E4REW5</accession>
<evidence type="ECO:0000256" key="5">
    <source>
        <dbReference type="ARBA" id="ARBA00022741"/>
    </source>
</evidence>
<dbReference type="GeneID" id="30994415"/>
<protein>
    <recommendedName>
        <fullName evidence="14">P-loop containing nucleoside triphosphate hydrolase protein</fullName>
    </recommendedName>
</protein>
<feature type="transmembrane region" description="Helical" evidence="9">
    <location>
        <begin position="150"/>
        <end position="169"/>
    </location>
</feature>
<feature type="transmembrane region" description="Helical" evidence="9">
    <location>
        <begin position="255"/>
        <end position="272"/>
    </location>
</feature>
<proteinExistence type="inferred from homology"/>
<dbReference type="SUPFAM" id="SSF90123">
    <property type="entry name" value="ABC transporter transmembrane region"/>
    <property type="match status" value="2"/>
</dbReference>
<reference evidence="13" key="1">
    <citation type="submission" date="2016-05" db="EMBL/GenBank/DDBJ databases">
        <title>Comparative genomics of biotechnologically important yeasts.</title>
        <authorList>
            <consortium name="DOE Joint Genome Institute"/>
            <person name="Riley R."/>
            <person name="Haridas S."/>
            <person name="Wolfe K.H."/>
            <person name="Lopes M.R."/>
            <person name="Hittinger C.T."/>
            <person name="Goker M."/>
            <person name="Salamov A."/>
            <person name="Wisecaver J."/>
            <person name="Long T.M."/>
            <person name="Aerts A.L."/>
            <person name="Barry K."/>
            <person name="Choi C."/>
            <person name="Clum A."/>
            <person name="Coughlan A.Y."/>
            <person name="Deshpande S."/>
            <person name="Douglass A.P."/>
            <person name="Hanson S.J."/>
            <person name="Klenk H.-P."/>
            <person name="Labutti K."/>
            <person name="Lapidus A."/>
            <person name="Lindquist E."/>
            <person name="Lipzen A."/>
            <person name="Meier-Kolthoff J.P."/>
            <person name="Ohm R.A."/>
            <person name="Otillar R.P."/>
            <person name="Pangilinan J."/>
            <person name="Peng Y."/>
            <person name="Rokas A."/>
            <person name="Rosa C.A."/>
            <person name="Scheuner C."/>
            <person name="Sibirny A.A."/>
            <person name="Slot J.C."/>
            <person name="Stielow J.B."/>
            <person name="Sun H."/>
            <person name="Kurtzman C.P."/>
            <person name="Blackwell M."/>
            <person name="Grigoriev I.V."/>
            <person name="Jeffries T.W."/>
        </authorList>
    </citation>
    <scope>NUCLEOTIDE SEQUENCE [LARGE SCALE GENOMIC DNA]</scope>
    <source>
        <strain evidence="13">NRRL Y-1933</strain>
    </source>
</reference>
<dbReference type="FunFam" id="1.20.1560.10:FF:000010">
    <property type="entry name" value="Multidrug resistance-associated ABC transporter"/>
    <property type="match status" value="1"/>
</dbReference>
<dbReference type="Pfam" id="PF00664">
    <property type="entry name" value="ABC_membrane"/>
    <property type="match status" value="2"/>
</dbReference>
<dbReference type="AlphaFoldDB" id="A0A1E4REW5"/>
<dbReference type="Proteomes" id="UP000095085">
    <property type="component" value="Unassembled WGS sequence"/>
</dbReference>
<dbReference type="InterPro" id="IPR003593">
    <property type="entry name" value="AAA+_ATPase"/>
</dbReference>
<evidence type="ECO:0000256" key="3">
    <source>
        <dbReference type="ARBA" id="ARBA00022448"/>
    </source>
</evidence>
<keyword evidence="13" id="KW-1185">Reference proteome</keyword>
<evidence type="ECO:0000256" key="2">
    <source>
        <dbReference type="ARBA" id="ARBA00009726"/>
    </source>
</evidence>
<dbReference type="PANTHER" id="PTHR24223">
    <property type="entry name" value="ATP-BINDING CASSETTE SUB-FAMILY C"/>
    <property type="match status" value="1"/>
</dbReference>
<dbReference type="InterPro" id="IPR036640">
    <property type="entry name" value="ABC1_TM_sf"/>
</dbReference>
<dbReference type="GO" id="GO:0005524">
    <property type="term" value="F:ATP binding"/>
    <property type="evidence" value="ECO:0007669"/>
    <property type="project" value="UniProtKB-KW"/>
</dbReference>
<keyword evidence="3" id="KW-0813">Transport</keyword>
<dbReference type="EMBL" id="KV454544">
    <property type="protein sequence ID" value="ODV65790.1"/>
    <property type="molecule type" value="Genomic_DNA"/>
</dbReference>
<feature type="domain" description="ABC transporter" evidence="10">
    <location>
        <begin position="1017"/>
        <end position="1261"/>
    </location>
</feature>
<feature type="transmembrane region" description="Helical" evidence="9">
    <location>
        <begin position="739"/>
        <end position="763"/>
    </location>
</feature>
<dbReference type="InterPro" id="IPR011527">
    <property type="entry name" value="ABC1_TM_dom"/>
</dbReference>
<feature type="domain" description="ABC transmembrane type-1" evidence="11">
    <location>
        <begin position="702"/>
        <end position="979"/>
    </location>
</feature>
<dbReference type="CDD" id="cd18606">
    <property type="entry name" value="ABC_6TM_YOR1_D2_like"/>
    <property type="match status" value="1"/>
</dbReference>
<keyword evidence="8 9" id="KW-0472">Membrane</keyword>
<feature type="transmembrane region" description="Helical" evidence="9">
    <location>
        <begin position="824"/>
        <end position="856"/>
    </location>
</feature>
<dbReference type="GO" id="GO:0008559">
    <property type="term" value="F:ABC-type xenobiotic transporter activity"/>
    <property type="evidence" value="ECO:0007669"/>
    <property type="project" value="TreeGrafter"/>
</dbReference>
<comment type="similarity">
    <text evidence="2">Belongs to the ABC transporter superfamily. ABCC family. Conjugate transporter (TC 3.A.1.208) subfamily.</text>
</comment>
<dbReference type="InterPro" id="IPR017871">
    <property type="entry name" value="ABC_transporter-like_CS"/>
</dbReference>
<dbReference type="RefSeq" id="XP_020074857.1">
    <property type="nucleotide sequence ID" value="XM_020219865.1"/>
</dbReference>
<keyword evidence="6" id="KW-0067">ATP-binding</keyword>
<evidence type="ECO:0000313" key="12">
    <source>
        <dbReference type="EMBL" id="ODV65790.1"/>
    </source>
</evidence>
<dbReference type="Gene3D" id="3.40.50.300">
    <property type="entry name" value="P-loop containing nucleotide triphosphate hydrolases"/>
    <property type="match status" value="2"/>
</dbReference>
<feature type="domain" description="ABC transporter" evidence="10">
    <location>
        <begin position="427"/>
        <end position="648"/>
    </location>
</feature>
<dbReference type="InterPro" id="IPR003439">
    <property type="entry name" value="ABC_transporter-like_ATP-bd"/>
</dbReference>
<dbReference type="CDD" id="cd03250">
    <property type="entry name" value="ABCC_MRP_domain1"/>
    <property type="match status" value="1"/>
</dbReference>
<evidence type="ECO:0000256" key="8">
    <source>
        <dbReference type="ARBA" id="ARBA00023136"/>
    </source>
</evidence>
<evidence type="ECO:0000256" key="1">
    <source>
        <dbReference type="ARBA" id="ARBA00004141"/>
    </source>
</evidence>
<sequence length="1270" mass="143377">MSISEKQTLLLKQKRLFSFLAPKTIPPIPSEDERIVFPQKNSNFVKRAFFWWLNPILKVGYLRTLQPEDLYILTDDLTVQNMYEKFLHHYHAKSRFSSRNHLLYCLVKTFWLDFSLSCLYFAIFCISLTLNPLLSRHLINFVENKSNDSGKGVGYAIGNTAIIFMAGFFQNHGFQKGMMVGARSKAVLTKVAIEKSFKLNNASKHSYPTSKVISMLGGDMSRIDQCFGYVCILIAFPFPIIIAIVLLIVNIGISGFIGVILVFIFIAVLTFTTKRLMKLRSKINVFTDERLQYIQEALQNLRLIKFFSWESPYFEKLKSVRNSEMDVILRLQALRNILMATSMSFTNVSSMVSFLVLYALNGTKNPGSIFASLSLFNVLSQQVYVLPQVSALAVDAYVSAGRISDFLTAGENDQKPTNNVSPFAIDIHADFEWPNFDGKKPSGLKNIDLSIKPGEFVVITGSVGTGKSSLLRAIAGMMPRTKGSLNVYGTVACFNTPWIQNDTIKNNILFGSEYDPEKFRDVINNCCLDVDLHELPAAELTELGEFGVTLSGGQKARINLARAVYSDRDIILLDDVLSAVDAKVGKQIMQNCILNYLKGKTRILATHQVSLIGAADRVIYFTDKGTVDVGTLKELEERNVTFKASMAEVQFDEKPDEPITKEATSKGELIIKEEKAVNELKAEVYKSYIKYGSGSFTVPGWVLFYLMTTALTTFCSLFSNVWLSFWIEDKFKQPNRVYIGLYVAFSLLTVVFLINELLSIVYLSNTSSRTLHIKALQKVLHAPLSYMDTTPTGRILNRFSRDSEVLDNEISNQLRIASYTLSTIIGVIILCIIYLPWFAICVPVLGLFFVMLLSFYQASSREIKRIDSVQRSFVYSSFGEILNGLDIIKAFDAKDFFMNKLDHDINKMNEAYYLTITFQRYLSINLSIISTIFTLIISLLCVFRIFNISAASVGLLLSYTLQITTMLNQLMRSTTQIENEMNSVERMCQLALHLEQEAPYVLNDREPPPEWPSEGSFKFENVCMSYRPGLPLVLKNVNVDIKGNEKIGICGRTGAGKSSIMTAIFRMCELDKGNITLDGINISELGLHQLRSKLTIIPQDPVLFKGTVRSNLDPFGQTSDESMYLALTKVGLLTEKQVENLKAKDDVDTKFGLDHIVEHEGMNFSLGEKQMISFARAIVRDSKILILDEATSSVDYENDRKIQLSIARDFENCTILCIAHRLRTILSYDKILVLEKGSICEFDTPWNLYQKKGIFRQLCDKSDIVEEDFS</sequence>
<feature type="transmembrane region" description="Helical" evidence="9">
    <location>
        <begin position="102"/>
        <end position="130"/>
    </location>
</feature>
<dbReference type="SMART" id="SM00382">
    <property type="entry name" value="AAA"/>
    <property type="match status" value="2"/>
</dbReference>
<feature type="domain" description="ABC transmembrane type-1" evidence="11">
    <location>
        <begin position="116"/>
        <end position="395"/>
    </location>
</feature>
<dbReference type="FunFam" id="3.40.50.300:FF:000997">
    <property type="entry name" value="Multidrug resistance-associated protein 1"/>
    <property type="match status" value="1"/>
</dbReference>
<evidence type="ECO:0000259" key="10">
    <source>
        <dbReference type="PROSITE" id="PS50893"/>
    </source>
</evidence>
<keyword evidence="5" id="KW-0547">Nucleotide-binding</keyword>
<evidence type="ECO:0000256" key="6">
    <source>
        <dbReference type="ARBA" id="ARBA00022840"/>
    </source>
</evidence>
<feature type="transmembrane region" description="Helical" evidence="9">
    <location>
        <begin position="924"/>
        <end position="946"/>
    </location>
</feature>
<dbReference type="FunFam" id="3.40.50.300:FF:000565">
    <property type="entry name" value="ABC bile acid transporter"/>
    <property type="match status" value="1"/>
</dbReference>
<comment type="subcellular location">
    <subcellularLocation>
        <location evidence="1">Membrane</location>
        <topology evidence="1">Multi-pass membrane protein</topology>
    </subcellularLocation>
</comment>
<dbReference type="STRING" id="984485.A0A1E4REW5"/>
<gene>
    <name evidence="12" type="ORF">HYPBUDRAFT_143819</name>
</gene>
<dbReference type="Pfam" id="PF00005">
    <property type="entry name" value="ABC_tran"/>
    <property type="match status" value="2"/>
</dbReference>
<dbReference type="PROSITE" id="PS00211">
    <property type="entry name" value="ABC_TRANSPORTER_1"/>
    <property type="match status" value="2"/>
</dbReference>
<evidence type="ECO:0000256" key="9">
    <source>
        <dbReference type="SAM" id="Phobius"/>
    </source>
</evidence>
<dbReference type="CDD" id="cd18597">
    <property type="entry name" value="ABC_6TM_YOR1_D1_like"/>
    <property type="match status" value="1"/>
</dbReference>
<dbReference type="PROSITE" id="PS50929">
    <property type="entry name" value="ABC_TM1F"/>
    <property type="match status" value="2"/>
</dbReference>